<proteinExistence type="predicted"/>
<name>A0ABV6W5J0_9ACTN</name>
<evidence type="ECO:0000313" key="2">
    <source>
        <dbReference type="Proteomes" id="UP001592531"/>
    </source>
</evidence>
<accession>A0ABV6W5J0</accession>
<organism evidence="1 2">
    <name type="scientific">Streptacidiphilus cavernicola</name>
    <dbReference type="NCBI Taxonomy" id="3342716"/>
    <lineage>
        <taxon>Bacteria</taxon>
        <taxon>Bacillati</taxon>
        <taxon>Actinomycetota</taxon>
        <taxon>Actinomycetes</taxon>
        <taxon>Kitasatosporales</taxon>
        <taxon>Streptomycetaceae</taxon>
        <taxon>Streptacidiphilus</taxon>
    </lineage>
</organism>
<dbReference type="Proteomes" id="UP001592531">
    <property type="component" value="Unassembled WGS sequence"/>
</dbReference>
<sequence length="206" mass="22800">MPTPTTMRARARVEHASAPLVGQDAHSAELTLEGSRGALVFYRRDRAECERRRRQAAAPLGIEDLATLLQLPADLPLRADTLPPPVRDQLAKLPRGAVTWTGALVCRRAVRPLAVDLVVVRARSTHWDQGLARASRFKPFARRALLVDAPASQRQDLLMQAAFYGIGILEPTPEGLAWALPPEAYRPARHTPAAWHFTEKLHARLP</sequence>
<gene>
    <name evidence="1" type="ORF">ACEZDE_32250</name>
</gene>
<dbReference type="RefSeq" id="WP_380544191.1">
    <property type="nucleotide sequence ID" value="NZ_JBHFAB010000037.1"/>
</dbReference>
<reference evidence="1 2" key="1">
    <citation type="submission" date="2024-09" db="EMBL/GenBank/DDBJ databases">
        <authorList>
            <person name="Lee S.D."/>
        </authorList>
    </citation>
    <scope>NUCLEOTIDE SEQUENCE [LARGE SCALE GENOMIC DNA]</scope>
    <source>
        <strain evidence="1 2">N8-3</strain>
    </source>
</reference>
<keyword evidence="2" id="KW-1185">Reference proteome</keyword>
<dbReference type="EMBL" id="JBHFAB010000037">
    <property type="protein sequence ID" value="MFC1421279.1"/>
    <property type="molecule type" value="Genomic_DNA"/>
</dbReference>
<evidence type="ECO:0000313" key="1">
    <source>
        <dbReference type="EMBL" id="MFC1421279.1"/>
    </source>
</evidence>
<protein>
    <submittedName>
        <fullName evidence="1">Uncharacterized protein</fullName>
    </submittedName>
</protein>
<comment type="caution">
    <text evidence="1">The sequence shown here is derived from an EMBL/GenBank/DDBJ whole genome shotgun (WGS) entry which is preliminary data.</text>
</comment>